<name>A0ABQ7G492_DUNSA</name>
<organism evidence="2 3">
    <name type="scientific">Dunaliella salina</name>
    <name type="common">Green alga</name>
    <name type="synonym">Protococcus salinus</name>
    <dbReference type="NCBI Taxonomy" id="3046"/>
    <lineage>
        <taxon>Eukaryota</taxon>
        <taxon>Viridiplantae</taxon>
        <taxon>Chlorophyta</taxon>
        <taxon>core chlorophytes</taxon>
        <taxon>Chlorophyceae</taxon>
        <taxon>CS clade</taxon>
        <taxon>Chlamydomonadales</taxon>
        <taxon>Dunaliellaceae</taxon>
        <taxon>Dunaliella</taxon>
    </lineage>
</organism>
<keyword evidence="3" id="KW-1185">Reference proteome</keyword>
<dbReference type="PANTHER" id="PTHR21228">
    <property type="entry name" value="FAST LEU-RICH DOMAIN-CONTAINING"/>
    <property type="match status" value="1"/>
</dbReference>
<evidence type="ECO:0000256" key="1">
    <source>
        <dbReference type="SAM" id="MobiDB-lite"/>
    </source>
</evidence>
<accession>A0ABQ7G492</accession>
<feature type="compositionally biased region" description="Gly residues" evidence="1">
    <location>
        <begin position="115"/>
        <end position="125"/>
    </location>
</feature>
<reference evidence="2" key="1">
    <citation type="submission" date="2017-08" db="EMBL/GenBank/DDBJ databases">
        <authorList>
            <person name="Polle J.E."/>
            <person name="Barry K."/>
            <person name="Cushman J."/>
            <person name="Schmutz J."/>
            <person name="Tran D."/>
            <person name="Hathwaick L.T."/>
            <person name="Yim W.C."/>
            <person name="Jenkins J."/>
            <person name="Mckie-Krisberg Z.M."/>
            <person name="Prochnik S."/>
            <person name="Lindquist E."/>
            <person name="Dockter R.B."/>
            <person name="Adam C."/>
            <person name="Molina H."/>
            <person name="Bunkerborg J."/>
            <person name="Jin E."/>
            <person name="Buchheim M."/>
            <person name="Magnuson J."/>
        </authorList>
    </citation>
    <scope>NUCLEOTIDE SEQUENCE</scope>
    <source>
        <strain evidence="2">CCAP 19/18</strain>
    </source>
</reference>
<gene>
    <name evidence="2" type="ORF">DUNSADRAFT_16086</name>
</gene>
<protein>
    <recommendedName>
        <fullName evidence="4">RAP domain-containing protein</fullName>
    </recommendedName>
</protein>
<comment type="caution">
    <text evidence="2">The sequence shown here is derived from an EMBL/GenBank/DDBJ whole genome shotgun (WGS) entry which is preliminary data.</text>
</comment>
<evidence type="ECO:0000313" key="2">
    <source>
        <dbReference type="EMBL" id="KAF5829426.1"/>
    </source>
</evidence>
<dbReference type="InterPro" id="IPR050870">
    <property type="entry name" value="FAST_kinase"/>
</dbReference>
<sequence>MRYALIKKRDFAVQPFVLTVCTYSRSLLHEIIFSKVPKYCMMLLHSPPAHHSISMSTGASACYPSPLLRRSPLLRHHTSRLSRLSRPSRTQGIHLLPSTSLVPCQAKRSSSSSFSGGGKKGGSSGSGFSLDNVDKLLAERPELRVGDRNNKAAEDRRRSSAPFKTGMSRKPTLMESLDTVEMAASPSPAATADMLYHLGDALKREAMYRQLGSMEQTRVAAAMAKLSDLLLEEQGSSKRVEQLGGKHLSLSAWGMGKVGSKGIQVSTRLGDAFAECALACPSMDGPGAKGKGWLNWANLLYSLAEAGVVCSKSKHVQAAFDTAVNNRLLVEGQKCNGQDVSNTLHATASAGYAGNLEPLVSAVAGDLTSVMKSASAQDWSNTIWALAKHEEMKAGRLGPGLPIILHDGLAVTSDLALRGAVVPQNLSNILWALAKLGWKGDMSVVGILASALTMRAANSNPQDASNTLWALAELGWYDASTYSTLISTLVQKVRLAQPQALSVAFLACAEAQHWESNVEELALLISKQSVQQWGQWNFQTIANTLYSWAVLTAVGAAPASPSFARMAQQLFSCAACREASTVNFLDLCQLYLAHQVALFVALPGGGLSADQVLLKACAKSYEAQQQKLQKQIRCSASLEQELAAVMQHAGYDVKRDIVIGREFVQLQVQGAAVRVAVAENYFRTPQGLLKGSVVLHDVLAGWVCKGSVIISEAEWADLQGDPQRQQAFLAQHLQQMRSKV</sequence>
<dbReference type="Proteomes" id="UP000815325">
    <property type="component" value="Unassembled WGS sequence"/>
</dbReference>
<evidence type="ECO:0008006" key="4">
    <source>
        <dbReference type="Google" id="ProtNLM"/>
    </source>
</evidence>
<dbReference type="EMBL" id="MU070161">
    <property type="protein sequence ID" value="KAF5829426.1"/>
    <property type="molecule type" value="Genomic_DNA"/>
</dbReference>
<proteinExistence type="predicted"/>
<dbReference type="PANTHER" id="PTHR21228:SF40">
    <property type="entry name" value="LD45607P"/>
    <property type="match status" value="1"/>
</dbReference>
<feature type="region of interest" description="Disordered" evidence="1">
    <location>
        <begin position="102"/>
        <end position="170"/>
    </location>
</feature>
<feature type="compositionally biased region" description="Basic and acidic residues" evidence="1">
    <location>
        <begin position="132"/>
        <end position="158"/>
    </location>
</feature>
<evidence type="ECO:0000313" key="3">
    <source>
        <dbReference type="Proteomes" id="UP000815325"/>
    </source>
</evidence>